<feature type="region of interest" description="Disordered" evidence="1">
    <location>
        <begin position="112"/>
        <end position="160"/>
    </location>
</feature>
<feature type="compositionally biased region" description="Polar residues" evidence="1">
    <location>
        <begin position="131"/>
        <end position="143"/>
    </location>
</feature>
<feature type="region of interest" description="Disordered" evidence="1">
    <location>
        <begin position="1"/>
        <end position="25"/>
    </location>
</feature>
<keyword evidence="3" id="KW-1185">Reference proteome</keyword>
<reference evidence="2" key="1">
    <citation type="submission" date="2022-05" db="EMBL/GenBank/DDBJ databases">
        <title>The Musa troglodytarum L. genome provides insights into the mechanism of non-climacteric behaviour and enrichment of carotenoids.</title>
        <authorList>
            <person name="Wang J."/>
        </authorList>
    </citation>
    <scope>NUCLEOTIDE SEQUENCE</scope>
    <source>
        <tissue evidence="2">Leaf</tissue>
    </source>
</reference>
<proteinExistence type="predicted"/>
<dbReference type="AlphaFoldDB" id="A0A9E7L481"/>
<dbReference type="PANTHER" id="PTHR37198">
    <property type="entry name" value="NUCLEOLIN"/>
    <property type="match status" value="1"/>
</dbReference>
<dbReference type="PANTHER" id="PTHR37198:SF1">
    <property type="entry name" value="NUCLEOLIN"/>
    <property type="match status" value="1"/>
</dbReference>
<evidence type="ECO:0000256" key="1">
    <source>
        <dbReference type="SAM" id="MobiDB-lite"/>
    </source>
</evidence>
<organism evidence="2 3">
    <name type="scientific">Musa troglodytarum</name>
    <name type="common">fe'i banana</name>
    <dbReference type="NCBI Taxonomy" id="320322"/>
    <lineage>
        <taxon>Eukaryota</taxon>
        <taxon>Viridiplantae</taxon>
        <taxon>Streptophyta</taxon>
        <taxon>Embryophyta</taxon>
        <taxon>Tracheophyta</taxon>
        <taxon>Spermatophyta</taxon>
        <taxon>Magnoliopsida</taxon>
        <taxon>Liliopsida</taxon>
        <taxon>Zingiberales</taxon>
        <taxon>Musaceae</taxon>
        <taxon>Musa</taxon>
    </lineage>
</organism>
<dbReference type="OrthoDB" id="1933309at2759"/>
<evidence type="ECO:0000313" key="2">
    <source>
        <dbReference type="EMBL" id="URE45368.1"/>
    </source>
</evidence>
<name>A0A9E7L481_9LILI</name>
<gene>
    <name evidence="2" type="ORF">MUK42_04739</name>
</gene>
<accession>A0A9E7L481</accession>
<dbReference type="Proteomes" id="UP001055439">
    <property type="component" value="Chromosome 9"/>
</dbReference>
<feature type="compositionally biased region" description="Acidic residues" evidence="1">
    <location>
        <begin position="149"/>
        <end position="159"/>
    </location>
</feature>
<evidence type="ECO:0000313" key="3">
    <source>
        <dbReference type="Proteomes" id="UP001055439"/>
    </source>
</evidence>
<protein>
    <submittedName>
        <fullName evidence="2">Uncharacterized protein</fullName>
    </submittedName>
</protein>
<dbReference type="EMBL" id="CP097511">
    <property type="protein sequence ID" value="URE45368.1"/>
    <property type="molecule type" value="Genomic_DNA"/>
</dbReference>
<sequence>MALATIPSYGDASEDDEEEAAAGGGGGGWVEMAWRLGKRVAIAGAAFIAAPIVVPSYCAASTVGLALSVPFGLYLATMAATEKVMSSLLPPASLAEPDEDEGEERFIVDVEEEGEEGETPVAEQEVMAPQSKRTSTTELSLEAQTEPLTLEEDKEEEGGYVEPSMVVKTSPYERLERKDMIWEEISALRTIMGYRAPLRSSTVEELRALYIFTGVEPPISLKDPSNMMEIQDKLQFLKLLVGVK</sequence>